<dbReference type="EMBL" id="MT142214">
    <property type="protein sequence ID" value="QJA76265.1"/>
    <property type="molecule type" value="Genomic_DNA"/>
</dbReference>
<organism evidence="2">
    <name type="scientific">viral metagenome</name>
    <dbReference type="NCBI Taxonomy" id="1070528"/>
    <lineage>
        <taxon>unclassified sequences</taxon>
        <taxon>metagenomes</taxon>
        <taxon>organismal metagenomes</taxon>
    </lineage>
</organism>
<protein>
    <submittedName>
        <fullName evidence="2">Uncharacterized protein</fullName>
    </submittedName>
</protein>
<accession>A0A6M3LQ45</accession>
<reference evidence="2" key="1">
    <citation type="submission" date="2020-03" db="EMBL/GenBank/DDBJ databases">
        <title>The deep terrestrial virosphere.</title>
        <authorList>
            <person name="Holmfeldt K."/>
            <person name="Nilsson E."/>
            <person name="Simone D."/>
            <person name="Lopez-Fernandez M."/>
            <person name="Wu X."/>
            <person name="de Brujin I."/>
            <person name="Lundin D."/>
            <person name="Andersson A."/>
            <person name="Bertilsson S."/>
            <person name="Dopson M."/>
        </authorList>
    </citation>
    <scope>NUCLEOTIDE SEQUENCE</scope>
    <source>
        <strain evidence="1">MM415A01546</strain>
        <strain evidence="2">MM415B03685</strain>
    </source>
</reference>
<sequence>MTELEAMRELVGHLVTVTERTHTGTRTIVGVVATPMLIEETEAGEEVVTLVTVEGIMVAEHITGLPLPLEPETPVVLRMVPVETLEMLA</sequence>
<evidence type="ECO:0000313" key="2">
    <source>
        <dbReference type="EMBL" id="QJA94998.1"/>
    </source>
</evidence>
<gene>
    <name evidence="1" type="ORF">MM415A01546_0019</name>
    <name evidence="2" type="ORF">MM415B03685_0015</name>
</gene>
<dbReference type="AlphaFoldDB" id="A0A6M3LQ45"/>
<evidence type="ECO:0000313" key="1">
    <source>
        <dbReference type="EMBL" id="QJA76265.1"/>
    </source>
</evidence>
<proteinExistence type="predicted"/>
<name>A0A6M3LQ45_9ZZZZ</name>
<dbReference type="EMBL" id="MT143277">
    <property type="protein sequence ID" value="QJA94998.1"/>
    <property type="molecule type" value="Genomic_DNA"/>
</dbReference>